<dbReference type="Proteomes" id="UP000625711">
    <property type="component" value="Unassembled WGS sequence"/>
</dbReference>
<comment type="caution">
    <text evidence="1">The sequence shown here is derived from an EMBL/GenBank/DDBJ whole genome shotgun (WGS) entry which is preliminary data.</text>
</comment>
<evidence type="ECO:0000313" key="1">
    <source>
        <dbReference type="EMBL" id="KAF7273464.1"/>
    </source>
</evidence>
<reference evidence="1" key="1">
    <citation type="submission" date="2020-08" db="EMBL/GenBank/DDBJ databases">
        <title>Genome sequencing and assembly of the red palm weevil Rhynchophorus ferrugineus.</title>
        <authorList>
            <person name="Dias G.B."/>
            <person name="Bergman C.M."/>
            <person name="Manee M."/>
        </authorList>
    </citation>
    <scope>NUCLEOTIDE SEQUENCE</scope>
    <source>
        <strain evidence="1">AA-2017</strain>
        <tissue evidence="1">Whole larva</tissue>
    </source>
</reference>
<accession>A0A834MCW9</accession>
<dbReference type="AlphaFoldDB" id="A0A834MCW9"/>
<evidence type="ECO:0000313" key="2">
    <source>
        <dbReference type="Proteomes" id="UP000625711"/>
    </source>
</evidence>
<dbReference type="EMBL" id="JAACXV010013410">
    <property type="protein sequence ID" value="KAF7273464.1"/>
    <property type="molecule type" value="Genomic_DNA"/>
</dbReference>
<organism evidence="1 2">
    <name type="scientific">Rhynchophorus ferrugineus</name>
    <name type="common">Red palm weevil</name>
    <name type="synonym">Curculio ferrugineus</name>
    <dbReference type="NCBI Taxonomy" id="354439"/>
    <lineage>
        <taxon>Eukaryota</taxon>
        <taxon>Metazoa</taxon>
        <taxon>Ecdysozoa</taxon>
        <taxon>Arthropoda</taxon>
        <taxon>Hexapoda</taxon>
        <taxon>Insecta</taxon>
        <taxon>Pterygota</taxon>
        <taxon>Neoptera</taxon>
        <taxon>Endopterygota</taxon>
        <taxon>Coleoptera</taxon>
        <taxon>Polyphaga</taxon>
        <taxon>Cucujiformia</taxon>
        <taxon>Curculionidae</taxon>
        <taxon>Dryophthorinae</taxon>
        <taxon>Rhynchophorus</taxon>
    </lineage>
</organism>
<name>A0A834MCW9_RHYFE</name>
<sequence length="98" mass="11719">MNNDLKQTEELRRLSHLLETKSNEYKTCYSNISHLQQSIDKITENYNHIKKEIDYLLFGQDRNNKENKDIISDIKKTDQTVYKLIEKLSGILWMPEET</sequence>
<keyword evidence="2" id="KW-1185">Reference proteome</keyword>
<proteinExistence type="predicted"/>
<protein>
    <submittedName>
        <fullName evidence="1">Uncharacterized protein</fullName>
    </submittedName>
</protein>
<gene>
    <name evidence="1" type="ORF">GWI33_013828</name>
</gene>